<gene>
    <name evidence="9" type="primary">NSUN5</name>
    <name evidence="9" type="ORF">BLAG_LOCUS72</name>
</gene>
<dbReference type="Proteomes" id="UP000838412">
    <property type="component" value="Chromosome 1"/>
</dbReference>
<dbReference type="Gene3D" id="3.30.70.1170">
    <property type="entry name" value="Sun protein, domain 3"/>
    <property type="match status" value="1"/>
</dbReference>
<dbReference type="InterPro" id="IPR049560">
    <property type="entry name" value="MeTrfase_RsmB-F_NOP2_cat"/>
</dbReference>
<dbReference type="PANTHER" id="PTHR22807">
    <property type="entry name" value="NOP2 YEAST -RELATED NOL1/NOP2/FMU SUN DOMAIN-CONTAINING"/>
    <property type="match status" value="1"/>
</dbReference>
<name>A0A8J9VIQ9_BRALA</name>
<proteinExistence type="inferred from homology"/>
<comment type="catalytic activity">
    <reaction evidence="5">
        <text>a cytidine in 25S rRNA + S-adenosyl-L-methionine = a 5-methylcytidine in 25S rRNA + S-adenosyl-L-homocysteine + H(+)</text>
        <dbReference type="Rhea" id="RHEA:47780"/>
        <dbReference type="Rhea" id="RHEA-COMP:11911"/>
        <dbReference type="Rhea" id="RHEA-COMP:11912"/>
        <dbReference type="ChEBI" id="CHEBI:15378"/>
        <dbReference type="ChEBI" id="CHEBI:57856"/>
        <dbReference type="ChEBI" id="CHEBI:59789"/>
        <dbReference type="ChEBI" id="CHEBI:74483"/>
        <dbReference type="ChEBI" id="CHEBI:82748"/>
    </reaction>
</comment>
<feature type="active site" description="Nucleophile" evidence="6">
    <location>
        <position position="391"/>
    </location>
</feature>
<feature type="binding site" evidence="6">
    <location>
        <begin position="265"/>
        <end position="271"/>
    </location>
    <ligand>
        <name>S-adenosyl-L-methionine</name>
        <dbReference type="ChEBI" id="CHEBI:59789"/>
    </ligand>
</feature>
<organism evidence="9 10">
    <name type="scientific">Branchiostoma lanceolatum</name>
    <name type="common">Common lancelet</name>
    <name type="synonym">Amphioxus lanceolatum</name>
    <dbReference type="NCBI Taxonomy" id="7740"/>
    <lineage>
        <taxon>Eukaryota</taxon>
        <taxon>Metazoa</taxon>
        <taxon>Chordata</taxon>
        <taxon>Cephalochordata</taxon>
        <taxon>Leptocardii</taxon>
        <taxon>Amphioxiformes</taxon>
        <taxon>Branchiostomatidae</taxon>
        <taxon>Branchiostoma</taxon>
    </lineage>
</organism>
<dbReference type="CDD" id="cd02440">
    <property type="entry name" value="AdoMet_MTases"/>
    <property type="match status" value="1"/>
</dbReference>
<keyword evidence="10" id="KW-1185">Reference proteome</keyword>
<dbReference type="PROSITE" id="PS51686">
    <property type="entry name" value="SAM_MT_RSMB_NOP"/>
    <property type="match status" value="1"/>
</dbReference>
<sequence>MDLVNELSPLAIGSVLGRVRRYSKGITKTSSRMLYTEVAAILLKLENKEGTVKSLVYNSPHKNKRQLYALLCETLKYGSIIDDIITSTQLLKREKFLKKHMAQVLVYEQLFGKGLQVGGKYRGALNRNKTALHAALVRLKVRSKVSKNEDLLPDIVKSQVSLPRYVRVNTLKITVEAAIKKLKQAGCSLADKPSVENFASTVSALEPGQFVQDPHIPALLMFPPGTGFHDNQLYKSGEIILQDKASCIPAHVLAPPPGALVIDACAAPGNKTSHMTSLMQNKGKIFAFDIDSKRLATMRSLTRRAGVSCAQLVHGSFLDCDPGDPRYSGVEYVLLDPSCSGSGIASRLDHLTDEEGSISTERLESLAQFQLAALRHALSFPTVRRVAYSTCSVHRQENEDVVQAALQENEGKYHLQHILPTWRHRGTNTFPQADRCVRASPEQDLTNGFFVALFENNSERVDVKEEQTTSPDAELGENASVRKKRRRKRKKNVSVETKMEDKETCAAPGTNGKEELVNNECLPQKVQTKNISRPKKRRKKRKQETRMPEEEASSKAMI</sequence>
<feature type="binding site" evidence="6">
    <location>
        <position position="336"/>
    </location>
    <ligand>
        <name>S-adenosyl-L-methionine</name>
        <dbReference type="ChEBI" id="CHEBI:59789"/>
    </ligand>
</feature>
<comment type="similarity">
    <text evidence="6">Belongs to the class I-like SAM-binding methyltransferase superfamily. RsmB/NOP family.</text>
</comment>
<evidence type="ECO:0000256" key="1">
    <source>
        <dbReference type="ARBA" id="ARBA00022603"/>
    </source>
</evidence>
<reference evidence="9" key="1">
    <citation type="submission" date="2022-01" db="EMBL/GenBank/DDBJ databases">
        <authorList>
            <person name="Braso-Vives M."/>
        </authorList>
    </citation>
    <scope>NUCLEOTIDE SEQUENCE</scope>
</reference>
<evidence type="ECO:0000313" key="10">
    <source>
        <dbReference type="Proteomes" id="UP000838412"/>
    </source>
</evidence>
<dbReference type="OrthoDB" id="435282at2759"/>
<dbReference type="InterPro" id="IPR048889">
    <property type="entry name" value="NSUN5_RCM1_N"/>
</dbReference>
<dbReference type="EMBL" id="OV696686">
    <property type="protein sequence ID" value="CAH1224912.1"/>
    <property type="molecule type" value="Genomic_DNA"/>
</dbReference>
<dbReference type="InterPro" id="IPR049561">
    <property type="entry name" value="NSUN5_7_fdxn-like"/>
</dbReference>
<dbReference type="InterPro" id="IPR001678">
    <property type="entry name" value="MeTrfase_RsmB-F_NOP2_dom"/>
</dbReference>
<dbReference type="InterPro" id="IPR029063">
    <property type="entry name" value="SAM-dependent_MTases_sf"/>
</dbReference>
<feature type="region of interest" description="Disordered" evidence="7">
    <location>
        <begin position="461"/>
        <end position="558"/>
    </location>
</feature>
<evidence type="ECO:0000259" key="8">
    <source>
        <dbReference type="PROSITE" id="PS51686"/>
    </source>
</evidence>
<dbReference type="Pfam" id="PF21153">
    <property type="entry name" value="NSUN5_N"/>
    <property type="match status" value="1"/>
</dbReference>
<dbReference type="Pfam" id="PF21148">
    <property type="entry name" value="NSUN5_fdxn-like"/>
    <property type="match status" value="1"/>
</dbReference>
<dbReference type="GO" id="GO:0070475">
    <property type="term" value="P:rRNA base methylation"/>
    <property type="evidence" value="ECO:0007669"/>
    <property type="project" value="TreeGrafter"/>
</dbReference>
<protein>
    <submittedName>
        <fullName evidence="9">NSUN5 protein</fullName>
    </submittedName>
</protein>
<evidence type="ECO:0000256" key="5">
    <source>
        <dbReference type="ARBA" id="ARBA00053002"/>
    </source>
</evidence>
<keyword evidence="1 6" id="KW-0489">Methyltransferase</keyword>
<evidence type="ECO:0000256" key="4">
    <source>
        <dbReference type="ARBA" id="ARBA00022884"/>
    </source>
</evidence>
<dbReference type="Gene3D" id="3.40.50.150">
    <property type="entry name" value="Vaccinia Virus protein VP39"/>
    <property type="match status" value="1"/>
</dbReference>
<dbReference type="GO" id="GO:0008173">
    <property type="term" value="F:RNA methyltransferase activity"/>
    <property type="evidence" value="ECO:0007669"/>
    <property type="project" value="InterPro"/>
</dbReference>
<dbReference type="InterPro" id="IPR023267">
    <property type="entry name" value="RCMT"/>
</dbReference>
<keyword evidence="3 6" id="KW-0949">S-adenosyl-L-methionine</keyword>
<feature type="compositionally biased region" description="Basic residues" evidence="7">
    <location>
        <begin position="481"/>
        <end position="492"/>
    </location>
</feature>
<dbReference type="Pfam" id="PF01189">
    <property type="entry name" value="Methyltr_RsmB-F"/>
    <property type="match status" value="1"/>
</dbReference>
<dbReference type="GO" id="GO:0003723">
    <property type="term" value="F:RNA binding"/>
    <property type="evidence" value="ECO:0007669"/>
    <property type="project" value="UniProtKB-UniRule"/>
</dbReference>
<evidence type="ECO:0000256" key="2">
    <source>
        <dbReference type="ARBA" id="ARBA00022679"/>
    </source>
</evidence>
<evidence type="ECO:0000256" key="6">
    <source>
        <dbReference type="PROSITE-ProRule" id="PRU01023"/>
    </source>
</evidence>
<evidence type="ECO:0000313" key="9">
    <source>
        <dbReference type="EMBL" id="CAH1224912.1"/>
    </source>
</evidence>
<dbReference type="FunFam" id="3.40.50.150:FF:000164">
    <property type="entry name" value="Methyltransferase NSUN5, putative"/>
    <property type="match status" value="1"/>
</dbReference>
<dbReference type="AlphaFoldDB" id="A0A8J9VIQ9"/>
<dbReference type="PANTHER" id="PTHR22807:SF4">
    <property type="entry name" value="28S RRNA (CYTOSINE-C(5))-METHYLTRANSFERASE"/>
    <property type="match status" value="1"/>
</dbReference>
<feature type="binding site" evidence="6">
    <location>
        <position position="289"/>
    </location>
    <ligand>
        <name>S-adenosyl-L-methionine</name>
        <dbReference type="ChEBI" id="CHEBI:59789"/>
    </ligand>
</feature>
<keyword evidence="2 6" id="KW-0808">Transferase</keyword>
<evidence type="ECO:0000256" key="3">
    <source>
        <dbReference type="ARBA" id="ARBA00022691"/>
    </source>
</evidence>
<evidence type="ECO:0000256" key="7">
    <source>
        <dbReference type="SAM" id="MobiDB-lite"/>
    </source>
</evidence>
<dbReference type="SUPFAM" id="SSF53335">
    <property type="entry name" value="S-adenosyl-L-methionine-dependent methyltransferases"/>
    <property type="match status" value="1"/>
</dbReference>
<dbReference type="GO" id="GO:0005730">
    <property type="term" value="C:nucleolus"/>
    <property type="evidence" value="ECO:0007669"/>
    <property type="project" value="TreeGrafter"/>
</dbReference>
<feature type="compositionally biased region" description="Basic and acidic residues" evidence="7">
    <location>
        <begin position="544"/>
        <end position="558"/>
    </location>
</feature>
<feature type="domain" description="SAM-dependent MTase RsmB/NOP-type" evidence="8">
    <location>
        <begin position="154"/>
        <end position="457"/>
    </location>
</feature>
<dbReference type="PRINTS" id="PR02008">
    <property type="entry name" value="RCMTFAMILY"/>
</dbReference>
<feature type="compositionally biased region" description="Basic residues" evidence="7">
    <location>
        <begin position="532"/>
        <end position="543"/>
    </location>
</feature>
<accession>A0A8J9VIQ9</accession>
<comment type="caution">
    <text evidence="6">Lacks conserved residue(s) required for the propagation of feature annotation.</text>
</comment>
<keyword evidence="4 6" id="KW-0694">RNA-binding</keyword>